<gene>
    <name evidence="1" type="ORF">F2Q70_00008777</name>
</gene>
<dbReference type="Gene3D" id="3.90.850.10">
    <property type="entry name" value="Fumarylacetoacetase-like, C-terminal domain"/>
    <property type="match status" value="1"/>
</dbReference>
<dbReference type="AlphaFoldDB" id="A0A8S9M4Y4"/>
<accession>A0A8S9M4Y4</accession>
<sequence length="76" mass="8427">MRRFLSKLTPRQMGFTNFNSFLVGSSSVPRNITTTINAAQVDQTNLKAQFRLPIAYHGRASSIVISGTDIIRSRLG</sequence>
<reference evidence="1" key="1">
    <citation type="submission" date="2019-12" db="EMBL/GenBank/DDBJ databases">
        <title>Genome sequencing and annotation of Brassica cretica.</title>
        <authorList>
            <person name="Studholme D.J."/>
            <person name="Sarris P.F."/>
        </authorList>
    </citation>
    <scope>NUCLEOTIDE SEQUENCE</scope>
    <source>
        <strain evidence="1">PFS-102/07</strain>
        <tissue evidence="1">Leaf</tissue>
    </source>
</reference>
<dbReference type="EMBL" id="QGKY02000089">
    <property type="protein sequence ID" value="KAF2615150.1"/>
    <property type="molecule type" value="Genomic_DNA"/>
</dbReference>
<evidence type="ECO:0000313" key="1">
    <source>
        <dbReference type="EMBL" id="KAF2615150.1"/>
    </source>
</evidence>
<proteinExistence type="predicted"/>
<comment type="caution">
    <text evidence="1">The sequence shown here is derived from an EMBL/GenBank/DDBJ whole genome shotgun (WGS) entry which is preliminary data.</text>
</comment>
<dbReference type="InterPro" id="IPR036663">
    <property type="entry name" value="Fumarylacetoacetase_C_sf"/>
</dbReference>
<name>A0A8S9M4Y4_BRACR</name>
<dbReference type="GO" id="GO:0003824">
    <property type="term" value="F:catalytic activity"/>
    <property type="evidence" value="ECO:0007669"/>
    <property type="project" value="InterPro"/>
</dbReference>
<protein>
    <submittedName>
        <fullName evidence="1">Uncharacterized protein</fullName>
    </submittedName>
</protein>
<organism evidence="1">
    <name type="scientific">Brassica cretica</name>
    <name type="common">Mustard</name>
    <dbReference type="NCBI Taxonomy" id="69181"/>
    <lineage>
        <taxon>Eukaryota</taxon>
        <taxon>Viridiplantae</taxon>
        <taxon>Streptophyta</taxon>
        <taxon>Embryophyta</taxon>
        <taxon>Tracheophyta</taxon>
        <taxon>Spermatophyta</taxon>
        <taxon>Magnoliopsida</taxon>
        <taxon>eudicotyledons</taxon>
        <taxon>Gunneridae</taxon>
        <taxon>Pentapetalae</taxon>
        <taxon>rosids</taxon>
        <taxon>malvids</taxon>
        <taxon>Brassicales</taxon>
        <taxon>Brassicaceae</taxon>
        <taxon>Brassiceae</taxon>
        <taxon>Brassica</taxon>
    </lineage>
</organism>